<reference evidence="4 5" key="1">
    <citation type="submission" date="2015-10" db="EMBL/GenBank/DDBJ databases">
        <title>Draft genomes sequences of Candida glabrata isolates 1A, 1B, 2A, 2B, 3A and 3B.</title>
        <authorList>
            <person name="Haavelsrud O.E."/>
            <person name="Gaustad P."/>
        </authorList>
    </citation>
    <scope>NUCLEOTIDE SEQUENCE [LARGE SCALE GENOMIC DNA]</scope>
    <source>
        <strain evidence="4">910700640</strain>
    </source>
</reference>
<evidence type="ECO:0000313" key="4">
    <source>
        <dbReference type="EMBL" id="KTB03466.1"/>
    </source>
</evidence>
<dbReference type="InterPro" id="IPR018559">
    <property type="entry name" value="DUF2015"/>
</dbReference>
<sequence>MTTGLADYYIHIRIFWLVVIVTIVALIYRHRNKIGIIDIGYKIRESVILIRNRFGGHISLNNSFTDDLESGLASRHFDIISQNRHDDRGGLDAKAKDEIKAIMETEHLTFDKARLLYTERKFGQNGIAPDGTPIDPKAVTFGS</sequence>
<dbReference type="AlphaFoldDB" id="A0A0W0D0E2"/>
<dbReference type="VEuPathDB" id="FungiDB:CAGL0B04829g"/>
<dbReference type="VEuPathDB" id="FungiDB:GVI51_B04741"/>
<evidence type="ECO:0000313" key="5">
    <source>
        <dbReference type="Proteomes" id="UP000054886"/>
    </source>
</evidence>
<dbReference type="Pfam" id="PF09435">
    <property type="entry name" value="DUF2015"/>
    <property type="match status" value="1"/>
</dbReference>
<keyword evidence="3" id="KW-1133">Transmembrane helix</keyword>
<dbReference type="VEuPathDB" id="FungiDB:GWK60_B04675"/>
<evidence type="ECO:0000256" key="3">
    <source>
        <dbReference type="SAM" id="Phobius"/>
    </source>
</evidence>
<keyword evidence="3" id="KW-0812">Transmembrane</keyword>
<gene>
    <name evidence="4" type="ORF">AO440_000367</name>
</gene>
<dbReference type="Proteomes" id="UP000054886">
    <property type="component" value="Unassembled WGS sequence"/>
</dbReference>
<dbReference type="PANTHER" id="PTHR28023">
    <property type="entry name" value="UPF0357 PROTEIN YCL012C"/>
    <property type="match status" value="1"/>
</dbReference>
<dbReference type="EMBL" id="LLZZ01000119">
    <property type="protein sequence ID" value="KTB03466.1"/>
    <property type="molecule type" value="Genomic_DNA"/>
</dbReference>
<protein>
    <submittedName>
        <fullName evidence="4">UPF0357 protein</fullName>
    </submittedName>
</protein>
<proteinExistence type="inferred from homology"/>
<organism evidence="4 5">
    <name type="scientific">Candida glabrata</name>
    <name type="common">Yeast</name>
    <name type="synonym">Torulopsis glabrata</name>
    <dbReference type="NCBI Taxonomy" id="5478"/>
    <lineage>
        <taxon>Eukaryota</taxon>
        <taxon>Fungi</taxon>
        <taxon>Dikarya</taxon>
        <taxon>Ascomycota</taxon>
        <taxon>Saccharomycotina</taxon>
        <taxon>Saccharomycetes</taxon>
        <taxon>Saccharomycetales</taxon>
        <taxon>Saccharomycetaceae</taxon>
        <taxon>Nakaseomyces</taxon>
    </lineage>
</organism>
<dbReference type="PANTHER" id="PTHR28023:SF1">
    <property type="entry name" value="UPF0357 PROTEIN YCL012C"/>
    <property type="match status" value="1"/>
</dbReference>
<name>A0A0W0D0E2_CANGB</name>
<keyword evidence="2" id="KW-0732">Signal</keyword>
<keyword evidence="3" id="KW-0472">Membrane</keyword>
<evidence type="ECO:0000256" key="2">
    <source>
        <dbReference type="ARBA" id="ARBA00022729"/>
    </source>
</evidence>
<comment type="similarity">
    <text evidence="1">Belongs to the UPF0357 family.</text>
</comment>
<feature type="transmembrane region" description="Helical" evidence="3">
    <location>
        <begin position="6"/>
        <end position="28"/>
    </location>
</feature>
<accession>A0A0W0D0E2</accession>
<comment type="caution">
    <text evidence="4">The sequence shown here is derived from an EMBL/GenBank/DDBJ whole genome shotgun (WGS) entry which is preliminary data.</text>
</comment>
<evidence type="ECO:0000256" key="1">
    <source>
        <dbReference type="ARBA" id="ARBA00008325"/>
    </source>
</evidence>
<dbReference type="VEuPathDB" id="FungiDB:B1J91_B04829g"/>